<evidence type="ECO:0000313" key="2">
    <source>
        <dbReference type="EMBL" id="NBG88309.1"/>
    </source>
</evidence>
<dbReference type="SUPFAM" id="SSF53271">
    <property type="entry name" value="PRTase-like"/>
    <property type="match status" value="1"/>
</dbReference>
<reference evidence="2 3" key="1">
    <citation type="submission" date="2019-04" db="EMBL/GenBank/DDBJ databases">
        <title>Isachenkonia alkalipeptolytica gen. nov. sp. nov. a new anaerobic, alkiliphilic organothrophic bacterium capable to reduce synthesized ferrihydrite isolated from a soda lake.</title>
        <authorList>
            <person name="Toshchakov S.V."/>
            <person name="Zavarzina D.G."/>
            <person name="Zhilina T.N."/>
            <person name="Kostrikina N.A."/>
            <person name="Kublanov I.V."/>
        </authorList>
    </citation>
    <scope>NUCLEOTIDE SEQUENCE [LARGE SCALE GENOMIC DNA]</scope>
    <source>
        <strain evidence="2 3">Z-1701</strain>
    </source>
</reference>
<dbReference type="Proteomes" id="UP000449710">
    <property type="component" value="Unassembled WGS sequence"/>
</dbReference>
<dbReference type="Pfam" id="PF15610">
    <property type="entry name" value="PRTase_3"/>
    <property type="match status" value="1"/>
</dbReference>
<accession>A0AA43XL76</accession>
<dbReference type="EMBL" id="SUMG01000007">
    <property type="protein sequence ID" value="NBG88309.1"/>
    <property type="molecule type" value="Genomic_DNA"/>
</dbReference>
<dbReference type="InterPro" id="IPR029057">
    <property type="entry name" value="PRTase-like"/>
</dbReference>
<dbReference type="InterPro" id="IPR000836">
    <property type="entry name" value="PRTase_dom"/>
</dbReference>
<evidence type="ECO:0000256" key="1">
    <source>
        <dbReference type="ARBA" id="ARBA00008007"/>
    </source>
</evidence>
<evidence type="ECO:0000313" key="3">
    <source>
        <dbReference type="Proteomes" id="UP000449710"/>
    </source>
</evidence>
<dbReference type="InterPro" id="IPR028944">
    <property type="entry name" value="PRTase_ComF-like"/>
</dbReference>
<protein>
    <submittedName>
        <fullName evidence="2">ComF family protein</fullName>
    </submittedName>
</protein>
<dbReference type="Gene3D" id="3.40.50.2020">
    <property type="match status" value="1"/>
</dbReference>
<sequence length="319" mass="36532">MAENQELKKAGREKSLFNRYREAFMELLFPMNLSCHICKRPLWEREGSMTKEGSFSAKESLPTVKSLGTEGSMAKEEDGKILSEDKGRHSFEAYLCPKCIDEIPWIEAPYCEKCSIPLQESLLETVHYEEEILRPLPRPKNRCGECIEDSPLDRNLSLCLYEKPIKGAIYAFKYSDKTYLARIFAMMMAEKLQQLTANDRDFDLILSVPLHKKRLRRRGYNQADLLAKYLSQELQIPYDSKALSRVKNTQTMNQLSKSQRSQNVEDAFFIEKSRIQANHILLIDDIYTTGATAKSIAAVIKKQGSARITMISIARVVLG</sequence>
<dbReference type="AlphaFoldDB" id="A0AA43XL76"/>
<dbReference type="CDD" id="cd06223">
    <property type="entry name" value="PRTases_typeI"/>
    <property type="match status" value="1"/>
</dbReference>
<keyword evidence="3" id="KW-1185">Reference proteome</keyword>
<comment type="caution">
    <text evidence="2">The sequence shown here is derived from an EMBL/GenBank/DDBJ whole genome shotgun (WGS) entry which is preliminary data.</text>
</comment>
<dbReference type="PANTHER" id="PTHR47505">
    <property type="entry name" value="DNA UTILIZATION PROTEIN YHGH"/>
    <property type="match status" value="1"/>
</dbReference>
<comment type="similarity">
    <text evidence="1">Belongs to the ComF/GntX family.</text>
</comment>
<organism evidence="2 3">
    <name type="scientific">Isachenkonia alkalipeptolytica</name>
    <dbReference type="NCBI Taxonomy" id="2565777"/>
    <lineage>
        <taxon>Bacteria</taxon>
        <taxon>Bacillati</taxon>
        <taxon>Bacillota</taxon>
        <taxon>Clostridia</taxon>
        <taxon>Eubacteriales</taxon>
        <taxon>Clostridiaceae</taxon>
        <taxon>Isachenkonia</taxon>
    </lineage>
</organism>
<gene>
    <name evidence="2" type="ORF">ISALK_07320</name>
</gene>
<proteinExistence type="inferred from homology"/>
<dbReference type="InterPro" id="IPR051910">
    <property type="entry name" value="ComF/GntX_DNA_util-trans"/>
</dbReference>
<dbReference type="RefSeq" id="WP_160720734.1">
    <property type="nucleotide sequence ID" value="NZ_SUMG01000007.1"/>
</dbReference>
<name>A0AA43XL76_9CLOT</name>
<dbReference type="PANTHER" id="PTHR47505:SF1">
    <property type="entry name" value="DNA UTILIZATION PROTEIN YHGH"/>
    <property type="match status" value="1"/>
</dbReference>